<evidence type="ECO:0000313" key="1">
    <source>
        <dbReference type="EMBL" id="NJC34425.1"/>
    </source>
</evidence>
<protein>
    <submittedName>
        <fullName evidence="1">Tryptophan halogenase</fullName>
        <ecNumber evidence="1">1.14.19.9</ecNumber>
    </submittedName>
</protein>
<keyword evidence="1" id="KW-0560">Oxidoreductase</keyword>
<sequence length="503" mass="54924">MTGSSLPSIVILGGGSAGWMVAAALSRFLPAQRRITLIESDEIGAVGVGEATIPQIRLFNQHLGIDENAFLKATAGTFKLGIEFVGWGAPHDRYIHAFGQIGRSLGLLPFHHYWLRARARGVADDLWDHSASAVAARSGRFAPDPGRPGLPSGLAWAYQFDASLYARLLRQHAEANGVTRIEGRMTHATRDPDSGDIQSLALDGGRSVAGDLFIDCTGFRALLIGDTLAAPFDDWSRHLPCDRALAVPTASVGAPDPFTRATARAAGWQWRIPLQHRTGNGLVYSSAFMDDDEAASTLLANVEGRPLADPRPIRFTTGKRRAQWTRNCVAIGLSAGFLEPLESTSIHLIQSAISRLLALMPAGRAQDDEAAEFNRQADAEWQSVRDFLILHYHLNGRDEPFWRDRRAAAIPDSLSRRIALFRSSGRLFREGDELFTEVGWLQVMLGQGVVPQGFNPLAGEPSDQALSEFLKLTRHHAGAVARAMPTHADYLHRHCATDQRKAS</sequence>
<proteinExistence type="predicted"/>
<dbReference type="PIRSF" id="PIRSF011396">
    <property type="entry name" value="Trp_halogenase"/>
    <property type="match status" value="1"/>
</dbReference>
<keyword evidence="2" id="KW-1185">Reference proteome</keyword>
<dbReference type="PANTHER" id="PTHR43747">
    <property type="entry name" value="FAD-BINDING PROTEIN"/>
    <property type="match status" value="1"/>
</dbReference>
<dbReference type="InterPro" id="IPR036188">
    <property type="entry name" value="FAD/NAD-bd_sf"/>
</dbReference>
<dbReference type="InterPro" id="IPR033856">
    <property type="entry name" value="Trp_halogen"/>
</dbReference>
<dbReference type="GO" id="GO:0016491">
    <property type="term" value="F:oxidoreductase activity"/>
    <property type="evidence" value="ECO:0007669"/>
    <property type="project" value="UniProtKB-KW"/>
</dbReference>
<dbReference type="InterPro" id="IPR006905">
    <property type="entry name" value="Flavin_halogenase"/>
</dbReference>
<name>A0ABX0XMG4_9SPHN</name>
<organism evidence="1 2">
    <name type="scientific">Sphingomonas jejuensis</name>
    <dbReference type="NCBI Taxonomy" id="904715"/>
    <lineage>
        <taxon>Bacteria</taxon>
        <taxon>Pseudomonadati</taxon>
        <taxon>Pseudomonadota</taxon>
        <taxon>Alphaproteobacteria</taxon>
        <taxon>Sphingomonadales</taxon>
        <taxon>Sphingomonadaceae</taxon>
        <taxon>Sphingomonas</taxon>
    </lineage>
</organism>
<reference evidence="1 2" key="1">
    <citation type="submission" date="2020-03" db="EMBL/GenBank/DDBJ databases">
        <title>Genomic Encyclopedia of Type Strains, Phase IV (KMG-IV): sequencing the most valuable type-strain genomes for metagenomic binning, comparative biology and taxonomic classification.</title>
        <authorList>
            <person name="Goeker M."/>
        </authorList>
    </citation>
    <scope>NUCLEOTIDE SEQUENCE [LARGE SCALE GENOMIC DNA]</scope>
    <source>
        <strain evidence="1 2">DSM 27651</strain>
    </source>
</reference>
<gene>
    <name evidence="1" type="ORF">GGR88_001939</name>
</gene>
<comment type="caution">
    <text evidence="1">The sequence shown here is derived from an EMBL/GenBank/DDBJ whole genome shotgun (WGS) entry which is preliminary data.</text>
</comment>
<evidence type="ECO:0000313" key="2">
    <source>
        <dbReference type="Proteomes" id="UP000734218"/>
    </source>
</evidence>
<dbReference type="RefSeq" id="WP_167954506.1">
    <property type="nucleotide sequence ID" value="NZ_JAATJE010000002.1"/>
</dbReference>
<dbReference type="SUPFAM" id="SSF51905">
    <property type="entry name" value="FAD/NAD(P)-binding domain"/>
    <property type="match status" value="1"/>
</dbReference>
<dbReference type="EMBL" id="JAATJE010000002">
    <property type="protein sequence ID" value="NJC34425.1"/>
    <property type="molecule type" value="Genomic_DNA"/>
</dbReference>
<dbReference type="EC" id="1.14.19.9" evidence="1"/>
<dbReference type="Gene3D" id="3.50.50.60">
    <property type="entry name" value="FAD/NAD(P)-binding domain"/>
    <property type="match status" value="1"/>
</dbReference>
<accession>A0ABX0XMG4</accession>
<dbReference type="Proteomes" id="UP000734218">
    <property type="component" value="Unassembled WGS sequence"/>
</dbReference>
<dbReference type="PANTHER" id="PTHR43747:SF4">
    <property type="entry name" value="FLAVIN-DEPENDENT TRYPTOPHAN HALOGENASE"/>
    <property type="match status" value="1"/>
</dbReference>
<dbReference type="Pfam" id="PF04820">
    <property type="entry name" value="Trp_halogenase"/>
    <property type="match status" value="1"/>
</dbReference>
<dbReference type="InterPro" id="IPR050816">
    <property type="entry name" value="Flavin-dep_Halogenase_NPB"/>
</dbReference>